<organism evidence="13 14">
    <name type="scientific">Polypedilum vanderplanki</name>
    <name type="common">Sleeping chironomid midge</name>
    <dbReference type="NCBI Taxonomy" id="319348"/>
    <lineage>
        <taxon>Eukaryota</taxon>
        <taxon>Metazoa</taxon>
        <taxon>Ecdysozoa</taxon>
        <taxon>Arthropoda</taxon>
        <taxon>Hexapoda</taxon>
        <taxon>Insecta</taxon>
        <taxon>Pterygota</taxon>
        <taxon>Neoptera</taxon>
        <taxon>Endopterygota</taxon>
        <taxon>Diptera</taxon>
        <taxon>Nematocera</taxon>
        <taxon>Chironomoidea</taxon>
        <taxon>Chironomidae</taxon>
        <taxon>Chironominae</taxon>
        <taxon>Polypedilum</taxon>
        <taxon>Polypedilum</taxon>
    </lineage>
</organism>
<evidence type="ECO:0000313" key="13">
    <source>
        <dbReference type="EMBL" id="KAG5671437.1"/>
    </source>
</evidence>
<dbReference type="EMBL" id="JADBJN010000003">
    <property type="protein sequence ID" value="KAG5671437.1"/>
    <property type="molecule type" value="Genomic_DNA"/>
</dbReference>
<reference evidence="13" key="1">
    <citation type="submission" date="2021-03" db="EMBL/GenBank/DDBJ databases">
        <title>Chromosome level genome of the anhydrobiotic midge Polypedilum vanderplanki.</title>
        <authorList>
            <person name="Yoshida Y."/>
            <person name="Kikawada T."/>
            <person name="Gusev O."/>
        </authorList>
    </citation>
    <scope>NUCLEOTIDE SEQUENCE</scope>
    <source>
        <strain evidence="13">NIAS01</strain>
        <tissue evidence="13">Whole body or cell culture</tissue>
    </source>
</reference>
<evidence type="ECO:0000256" key="8">
    <source>
        <dbReference type="ARBA" id="ARBA00023098"/>
    </source>
</evidence>
<keyword evidence="8" id="KW-0443">Lipid metabolism</keyword>
<evidence type="ECO:0000256" key="3">
    <source>
        <dbReference type="ARBA" id="ARBA00022516"/>
    </source>
</evidence>
<evidence type="ECO:0000256" key="9">
    <source>
        <dbReference type="ARBA" id="ARBA00023136"/>
    </source>
</evidence>
<dbReference type="Proteomes" id="UP001107558">
    <property type="component" value="Chromosome 3"/>
</dbReference>
<keyword evidence="4 11" id="KW-0812">Transmembrane</keyword>
<keyword evidence="14" id="KW-1185">Reference proteome</keyword>
<gene>
    <name evidence="13" type="ORF">PVAND_001633</name>
</gene>
<keyword evidence="3 11" id="KW-0444">Lipid biosynthesis</keyword>
<keyword evidence="7 11" id="KW-0560">Oxidoreductase</keyword>
<evidence type="ECO:0008006" key="15">
    <source>
        <dbReference type="Google" id="ProtNLM"/>
    </source>
</evidence>
<evidence type="ECO:0000256" key="10">
    <source>
        <dbReference type="ARBA" id="ARBA00023160"/>
    </source>
</evidence>
<dbReference type="InterPro" id="IPR015876">
    <property type="entry name" value="Acyl-CoA_DS"/>
</dbReference>
<keyword evidence="10 11" id="KW-0275">Fatty acid biosynthesis</keyword>
<dbReference type="GO" id="GO:0005506">
    <property type="term" value="F:iron ion binding"/>
    <property type="evidence" value="ECO:0007669"/>
    <property type="project" value="TreeGrafter"/>
</dbReference>
<dbReference type="GO" id="GO:0004768">
    <property type="term" value="F:stearoyl-CoA 9-desaturase activity"/>
    <property type="evidence" value="ECO:0007669"/>
    <property type="project" value="TreeGrafter"/>
</dbReference>
<dbReference type="CDD" id="cd03505">
    <property type="entry name" value="Delta9-FADS-like"/>
    <property type="match status" value="1"/>
</dbReference>
<evidence type="ECO:0000313" key="14">
    <source>
        <dbReference type="Proteomes" id="UP001107558"/>
    </source>
</evidence>
<dbReference type="PANTHER" id="PTHR11351:SF26">
    <property type="entry name" value="FATTY ACID DESATURASE DOMAIN-CONTAINING PROTEIN"/>
    <property type="match status" value="1"/>
</dbReference>
<evidence type="ECO:0000256" key="4">
    <source>
        <dbReference type="ARBA" id="ARBA00022692"/>
    </source>
</evidence>
<keyword evidence="9 12" id="KW-0472">Membrane</keyword>
<comment type="caution">
    <text evidence="13">The sequence shown here is derived from an EMBL/GenBank/DDBJ whole genome shotgun (WGS) entry which is preliminary data.</text>
</comment>
<evidence type="ECO:0000256" key="12">
    <source>
        <dbReference type="SAM" id="Phobius"/>
    </source>
</evidence>
<evidence type="ECO:0000256" key="5">
    <source>
        <dbReference type="ARBA" id="ARBA00022832"/>
    </source>
</evidence>
<comment type="similarity">
    <text evidence="2 11">Belongs to the fatty acid desaturase type 1 family.</text>
</comment>
<feature type="transmembrane region" description="Helical" evidence="12">
    <location>
        <begin position="191"/>
        <end position="214"/>
    </location>
</feature>
<evidence type="ECO:0000256" key="11">
    <source>
        <dbReference type="RuleBase" id="RU000581"/>
    </source>
</evidence>
<evidence type="ECO:0000256" key="2">
    <source>
        <dbReference type="ARBA" id="ARBA00009295"/>
    </source>
</evidence>
<feature type="transmembrane region" description="Helical" evidence="12">
    <location>
        <begin position="167"/>
        <end position="185"/>
    </location>
</feature>
<protein>
    <recommendedName>
        <fullName evidence="15">Acyl-CoA Delta(11) desaturase</fullName>
    </recommendedName>
</protein>
<evidence type="ECO:0000256" key="1">
    <source>
        <dbReference type="ARBA" id="ARBA00004141"/>
    </source>
</evidence>
<feature type="transmembrane region" description="Helical" evidence="12">
    <location>
        <begin position="20"/>
        <end position="43"/>
    </location>
</feature>
<comment type="domain">
    <text evidence="11">The histidine box domains are involved in binding the catalytic metal ions.</text>
</comment>
<evidence type="ECO:0000256" key="6">
    <source>
        <dbReference type="ARBA" id="ARBA00022989"/>
    </source>
</evidence>
<keyword evidence="6 12" id="KW-1133">Transmembrane helix</keyword>
<dbReference type="GO" id="GO:0005789">
    <property type="term" value="C:endoplasmic reticulum membrane"/>
    <property type="evidence" value="ECO:0007669"/>
    <property type="project" value="TreeGrafter"/>
</dbReference>
<dbReference type="AlphaFoldDB" id="A0A9J6BP05"/>
<dbReference type="GO" id="GO:0006636">
    <property type="term" value="P:unsaturated fatty acid biosynthetic process"/>
    <property type="evidence" value="ECO:0007669"/>
    <property type="project" value="TreeGrafter"/>
</dbReference>
<sequence length="332" mass="38496">MTETTTETSKPRSADYKREASWPSVLFFIHLNILGLYGIVILFTHTKLITILFSFILTIMGMYGTTVGAHRLWTHQTFKANTSLRFILMLCQTMAGQGSIYDFVRTHRLHHQTFKTADDPFYSDKDFLSAQVFAHIRKLSTRQEKLLETVNMKDIEEDGIVMFQKRFYWILYLILFVLLPINAPLEYWDDTVQAAIFVAFSLRYLIVINFAWLVNSAHFIWALDKNHKQSDSNMVFIVTKSYWPQYHYLIPYDYQTGEFGNYGEGTSTSLIRIFAAMGWATELKTVTSDAVRKGLAMAVDTGREIVDCIKEANDEELLKLPPDHYLKRENLS</sequence>
<dbReference type="PANTHER" id="PTHR11351">
    <property type="entry name" value="ACYL-COA DESATURASE"/>
    <property type="match status" value="1"/>
</dbReference>
<comment type="cofactor">
    <cofactor evidence="11">
        <name>Fe(2+)</name>
        <dbReference type="ChEBI" id="CHEBI:29033"/>
    </cofactor>
</comment>
<evidence type="ECO:0000256" key="7">
    <source>
        <dbReference type="ARBA" id="ARBA00023002"/>
    </source>
</evidence>
<keyword evidence="5" id="KW-0276">Fatty acid metabolism</keyword>
<feature type="transmembrane region" description="Helical" evidence="12">
    <location>
        <begin position="48"/>
        <end position="66"/>
    </location>
</feature>
<proteinExistence type="inferred from homology"/>
<dbReference type="OrthoDB" id="10260134at2759"/>
<dbReference type="PRINTS" id="PR00075">
    <property type="entry name" value="FACDDSATRASE"/>
</dbReference>
<comment type="subcellular location">
    <subcellularLocation>
        <location evidence="1">Membrane</location>
        <topology evidence="1">Multi-pass membrane protein</topology>
    </subcellularLocation>
</comment>
<name>A0A9J6BP05_POLVA</name>
<accession>A0A9J6BP05</accession>